<dbReference type="SUPFAM" id="SSF49265">
    <property type="entry name" value="Fibronectin type III"/>
    <property type="match status" value="1"/>
</dbReference>
<dbReference type="Gene3D" id="2.60.40.10">
    <property type="entry name" value="Immunoglobulins"/>
    <property type="match status" value="1"/>
</dbReference>
<dbReference type="InterPro" id="IPR001579">
    <property type="entry name" value="Glyco_hydro_18_chit_AS"/>
</dbReference>
<dbReference type="CDD" id="cd00063">
    <property type="entry name" value="FN3"/>
    <property type="match status" value="1"/>
</dbReference>
<dbReference type="SMART" id="SM00636">
    <property type="entry name" value="Glyco_18"/>
    <property type="match status" value="1"/>
</dbReference>
<dbReference type="InterPro" id="IPR013783">
    <property type="entry name" value="Ig-like_fold"/>
</dbReference>
<dbReference type="CDD" id="cd06543">
    <property type="entry name" value="GH18_PF-ChiA-like"/>
    <property type="match status" value="1"/>
</dbReference>
<dbReference type="SUPFAM" id="SSF51445">
    <property type="entry name" value="(Trans)glycosidases"/>
    <property type="match status" value="2"/>
</dbReference>
<dbReference type="InterPro" id="IPR036116">
    <property type="entry name" value="FN3_sf"/>
</dbReference>
<dbReference type="InterPro" id="IPR003610">
    <property type="entry name" value="CBM5/12"/>
</dbReference>
<evidence type="ECO:0000259" key="12">
    <source>
        <dbReference type="PROSITE" id="PS50853"/>
    </source>
</evidence>
<evidence type="ECO:0000256" key="3">
    <source>
        <dbReference type="ARBA" id="ARBA00012729"/>
    </source>
</evidence>
<keyword evidence="11" id="KW-0732">Signal</keyword>
<dbReference type="PROSITE" id="PS51910">
    <property type="entry name" value="GH18_2"/>
    <property type="match status" value="2"/>
</dbReference>
<dbReference type="GO" id="GO:0008061">
    <property type="term" value="F:chitin binding"/>
    <property type="evidence" value="ECO:0007669"/>
    <property type="project" value="InterPro"/>
</dbReference>
<evidence type="ECO:0000256" key="10">
    <source>
        <dbReference type="SAM" id="MobiDB-lite"/>
    </source>
</evidence>
<dbReference type="Pfam" id="PF00704">
    <property type="entry name" value="Glyco_hydro_18"/>
    <property type="match status" value="1"/>
</dbReference>
<dbReference type="SUPFAM" id="SSF51055">
    <property type="entry name" value="Carbohydrate binding domain"/>
    <property type="match status" value="2"/>
</dbReference>
<dbReference type="InterPro" id="IPR001223">
    <property type="entry name" value="Glyco_hydro18_cat"/>
</dbReference>
<protein>
    <recommendedName>
        <fullName evidence="3">chitinase</fullName>
        <ecNumber evidence="3">3.2.1.14</ecNumber>
    </recommendedName>
</protein>
<dbReference type="GO" id="GO:0030246">
    <property type="term" value="F:carbohydrate binding"/>
    <property type="evidence" value="ECO:0007669"/>
    <property type="project" value="InterPro"/>
</dbReference>
<dbReference type="InterPro" id="IPR029070">
    <property type="entry name" value="Chitinase_insertion_sf"/>
</dbReference>
<feature type="chain" id="PRO_5035284233" description="chitinase" evidence="11">
    <location>
        <begin position="28"/>
        <end position="1126"/>
    </location>
</feature>
<feature type="region of interest" description="Disordered" evidence="10">
    <location>
        <begin position="338"/>
        <end position="357"/>
    </location>
</feature>
<dbReference type="InterPro" id="IPR036573">
    <property type="entry name" value="CBM_sf_5/12"/>
</dbReference>
<name>A0A8J3J7V3_9ACTN</name>
<feature type="domain" description="GH18" evidence="13">
    <location>
        <begin position="34"/>
        <end position="320"/>
    </location>
</feature>
<organism evidence="14 15">
    <name type="scientific">Actinocatenispora rupis</name>
    <dbReference type="NCBI Taxonomy" id="519421"/>
    <lineage>
        <taxon>Bacteria</taxon>
        <taxon>Bacillati</taxon>
        <taxon>Actinomycetota</taxon>
        <taxon>Actinomycetes</taxon>
        <taxon>Micromonosporales</taxon>
        <taxon>Micromonosporaceae</taxon>
        <taxon>Actinocatenispora</taxon>
    </lineage>
</organism>
<dbReference type="SMART" id="SM00495">
    <property type="entry name" value="ChtBD3"/>
    <property type="match status" value="2"/>
</dbReference>
<dbReference type="AlphaFoldDB" id="A0A8J3J7V3"/>
<evidence type="ECO:0000313" key="15">
    <source>
        <dbReference type="Proteomes" id="UP000612808"/>
    </source>
</evidence>
<sequence length="1126" mass="116429">MHRPIRALGVAVAGLLVAGVTTTAAYAARTPDLAAAAALPTNWYAAAPYLMPADNNPPDPTEIMDATGQKAFQLAFILSDGGCNPAWDGKTPLDQATSIDTAINAIRGKGGDVSVSVGGYNGTKLGQVCGDAASTAAAYQKVVSKYGLHAIDFDLEEPEYENTAAIANELGAAKILQQNNSGLYVSVTMPGTSAGTGWFGTQLLDQAKSIGFTPSNFSIMPFDGGFSGGGASQTAALEAFHGLLEQHMGWDSAFAYQHEGVSGMNGRTDAAEYFRQADFQTVLDYALAHQLGRYTYWSANRDRECDPPENQQLSGECSSVAQQKWEFTTYTTAFANRTTVVDPPTGGGGGGTDPGTCPAKSWDSSVAYVGGDAVTYGGHGWTAKWWTQGDVPGNNAQDVWTDNGACTASTASTASGSATASSGGTVTVVSSPAATSGTATPAGTAAPAYESVAAHGKAATACPAAWDSTKAYVGGDTVSYGGHGWTAKWWTQGDVPGNNAQDVWTDDGACGGTGTTAPGAPTGLTSTAVGSSSVSLRWTAPSGAVDSYNVYRDGTKVASGSATSATLGGLTANTAYSFQVSAVNAAGESPKSDALSVTTAAGGGSDGGDSGYINGSGAGDKKIIYFDQWSIYQNAYYLKDLDKYADDIDVINYDFENIDPTNLTCFETTKATTPDPGGESDPNAGDGAGDQFADYEKTYDASTSVDGQADAWGQPIAGNFNQIRKLKARHPNLKVLLTIGGWTYSKYFSDAAATSTSRQKFVGSCLDMFIKGNLPTSPGGYGGAGTAKGLFDGIDVDWEYPGSDGGHVGNHYSANDTANFTALLAEFRSELDAQGTADGKHYLLTSALPGGQDKLNKIQTDKIGQYLDYGNAMTYDMHGAWDATGPTNLQDPLFPSADDPSTPVPGGTQQYDADTILKAYTVGDPMYGIPGGFPAEKLTLGIPMYYRGWTGVPAGAANGEYGTATGPSAPQALSGNVPGVALQKELASLGMFPGKEFYDPVRMAGWYYDGSTFYAGSTPQSIVDHVAYAKCNGLGGMMIFSAYDEAAASQPLLEKILSEADKGKPADCSKYATDTWGTYGPPTVAAHVGNGAQATPDRDGTGRGAGSGAPPAAVTGPRDIRPGNRR</sequence>
<dbReference type="EMBL" id="BOMB01000025">
    <property type="protein sequence ID" value="GID13607.1"/>
    <property type="molecule type" value="Genomic_DNA"/>
</dbReference>
<dbReference type="PROSITE" id="PS01095">
    <property type="entry name" value="GH18_1"/>
    <property type="match status" value="1"/>
</dbReference>
<reference evidence="14" key="1">
    <citation type="submission" date="2021-01" db="EMBL/GenBank/DDBJ databases">
        <title>Whole genome shotgun sequence of Actinocatenispora rupis NBRC 107355.</title>
        <authorList>
            <person name="Komaki H."/>
            <person name="Tamura T."/>
        </authorList>
    </citation>
    <scope>NUCLEOTIDE SEQUENCE</scope>
    <source>
        <strain evidence="14">NBRC 107355</strain>
    </source>
</reference>
<evidence type="ECO:0000256" key="4">
    <source>
        <dbReference type="ARBA" id="ARBA00022801"/>
    </source>
</evidence>
<dbReference type="Pfam" id="PF00041">
    <property type="entry name" value="fn3"/>
    <property type="match status" value="1"/>
</dbReference>
<keyword evidence="4 9" id="KW-0378">Hydrolase</keyword>
<feature type="domain" description="Fibronectin type-III" evidence="12">
    <location>
        <begin position="520"/>
        <end position="602"/>
    </location>
</feature>
<dbReference type="GO" id="GO:0005576">
    <property type="term" value="C:extracellular region"/>
    <property type="evidence" value="ECO:0007669"/>
    <property type="project" value="InterPro"/>
</dbReference>
<dbReference type="InterPro" id="IPR050314">
    <property type="entry name" value="Glycosyl_Hydrlase_18"/>
</dbReference>
<evidence type="ECO:0000256" key="9">
    <source>
        <dbReference type="RuleBase" id="RU000489"/>
    </source>
</evidence>
<dbReference type="InterPro" id="IPR017853">
    <property type="entry name" value="GH"/>
</dbReference>
<comment type="catalytic activity">
    <reaction evidence="1">
        <text>Random endo-hydrolysis of N-acetyl-beta-D-glucosaminide (1-&gt;4)-beta-linkages in chitin and chitodextrins.</text>
        <dbReference type="EC" id="3.2.1.14"/>
    </reaction>
</comment>
<dbReference type="CDD" id="cd06548">
    <property type="entry name" value="GH18_chitinase"/>
    <property type="match status" value="1"/>
</dbReference>
<dbReference type="GO" id="GO:0006032">
    <property type="term" value="P:chitin catabolic process"/>
    <property type="evidence" value="ECO:0007669"/>
    <property type="project" value="UniProtKB-KW"/>
</dbReference>
<dbReference type="GO" id="GO:0008843">
    <property type="term" value="F:endochitinase activity"/>
    <property type="evidence" value="ECO:0007669"/>
    <property type="project" value="UniProtKB-EC"/>
</dbReference>
<feature type="domain" description="GH18" evidence="13">
    <location>
        <begin position="620"/>
        <end position="1063"/>
    </location>
</feature>
<keyword evidence="5" id="KW-0146">Chitin degradation</keyword>
<feature type="compositionally biased region" description="Low complexity" evidence="10">
    <location>
        <begin position="1108"/>
        <end position="1117"/>
    </location>
</feature>
<dbReference type="InterPro" id="IPR011583">
    <property type="entry name" value="Chitinase_II/V-like_cat"/>
</dbReference>
<feature type="signal peptide" evidence="11">
    <location>
        <begin position="1"/>
        <end position="27"/>
    </location>
</feature>
<keyword evidence="8" id="KW-0624">Polysaccharide degradation</keyword>
<dbReference type="PROSITE" id="PS50853">
    <property type="entry name" value="FN3"/>
    <property type="match status" value="1"/>
</dbReference>
<evidence type="ECO:0000256" key="11">
    <source>
        <dbReference type="SAM" id="SignalP"/>
    </source>
</evidence>
<proteinExistence type="inferred from homology"/>
<dbReference type="CDD" id="cd12215">
    <property type="entry name" value="ChiC_BD"/>
    <property type="match status" value="2"/>
</dbReference>
<dbReference type="Proteomes" id="UP000612808">
    <property type="component" value="Unassembled WGS sequence"/>
</dbReference>
<dbReference type="EC" id="3.2.1.14" evidence="3"/>
<evidence type="ECO:0000256" key="2">
    <source>
        <dbReference type="ARBA" id="ARBA00009121"/>
    </source>
</evidence>
<evidence type="ECO:0000259" key="13">
    <source>
        <dbReference type="PROSITE" id="PS51910"/>
    </source>
</evidence>
<feature type="region of interest" description="Disordered" evidence="10">
    <location>
        <begin position="1082"/>
        <end position="1126"/>
    </location>
</feature>
<dbReference type="SMART" id="SM00060">
    <property type="entry name" value="FN3"/>
    <property type="match status" value="1"/>
</dbReference>
<evidence type="ECO:0000256" key="7">
    <source>
        <dbReference type="ARBA" id="ARBA00023295"/>
    </source>
</evidence>
<feature type="region of interest" description="Disordered" evidence="10">
    <location>
        <begin position="670"/>
        <end position="691"/>
    </location>
</feature>
<dbReference type="PANTHER" id="PTHR11177">
    <property type="entry name" value="CHITINASE"/>
    <property type="match status" value="1"/>
</dbReference>
<dbReference type="GO" id="GO:0000272">
    <property type="term" value="P:polysaccharide catabolic process"/>
    <property type="evidence" value="ECO:0007669"/>
    <property type="project" value="UniProtKB-KW"/>
</dbReference>
<gene>
    <name evidence="14" type="ORF">Aru02nite_44960</name>
</gene>
<dbReference type="InterPro" id="IPR003961">
    <property type="entry name" value="FN3_dom"/>
</dbReference>
<evidence type="ECO:0000256" key="8">
    <source>
        <dbReference type="ARBA" id="ARBA00023326"/>
    </source>
</evidence>
<keyword evidence="7 9" id="KW-0326">Glycosidase</keyword>
<dbReference type="Gene3D" id="3.10.50.10">
    <property type="match status" value="1"/>
</dbReference>
<comment type="caution">
    <text evidence="14">The sequence shown here is derived from an EMBL/GenBank/DDBJ whole genome shotgun (WGS) entry which is preliminary data.</text>
</comment>
<comment type="similarity">
    <text evidence="2">Belongs to the glycosyl hydrolase 18 family. Chitinase class II subfamily.</text>
</comment>
<dbReference type="Gene3D" id="3.20.20.80">
    <property type="entry name" value="Glycosidases"/>
    <property type="match status" value="2"/>
</dbReference>
<dbReference type="Pfam" id="PF02839">
    <property type="entry name" value="CBM_5_12"/>
    <property type="match status" value="2"/>
</dbReference>
<dbReference type="PANTHER" id="PTHR11177:SF317">
    <property type="entry name" value="CHITINASE 12-RELATED"/>
    <property type="match status" value="1"/>
</dbReference>
<evidence type="ECO:0000256" key="5">
    <source>
        <dbReference type="ARBA" id="ARBA00023024"/>
    </source>
</evidence>
<accession>A0A8J3J7V3</accession>
<keyword evidence="6" id="KW-0119">Carbohydrate metabolism</keyword>
<evidence type="ECO:0000313" key="14">
    <source>
        <dbReference type="EMBL" id="GID13607.1"/>
    </source>
</evidence>
<dbReference type="RefSeq" id="WP_203660799.1">
    <property type="nucleotide sequence ID" value="NZ_BAAAZM010000015.1"/>
</dbReference>
<dbReference type="Gene3D" id="2.10.10.20">
    <property type="entry name" value="Carbohydrate-binding module superfamily 5/12"/>
    <property type="match status" value="2"/>
</dbReference>
<evidence type="ECO:0000256" key="6">
    <source>
        <dbReference type="ARBA" id="ARBA00023277"/>
    </source>
</evidence>
<evidence type="ECO:0000256" key="1">
    <source>
        <dbReference type="ARBA" id="ARBA00000822"/>
    </source>
</evidence>
<keyword evidence="15" id="KW-1185">Reference proteome</keyword>